<comment type="caution">
    <text evidence="5">The sequence shown here is derived from an EMBL/GenBank/DDBJ whole genome shotgun (WGS) entry which is preliminary data.</text>
</comment>
<evidence type="ECO:0000256" key="2">
    <source>
        <dbReference type="ARBA" id="ARBA00022857"/>
    </source>
</evidence>
<dbReference type="PROSITE" id="PS00061">
    <property type="entry name" value="ADH_SHORT"/>
    <property type="match status" value="1"/>
</dbReference>
<evidence type="ECO:0008006" key="7">
    <source>
        <dbReference type="Google" id="ProtNLM"/>
    </source>
</evidence>
<keyword evidence="6" id="KW-1185">Reference proteome</keyword>
<organism evidence="5 6">
    <name type="scientific">Sporothrix stenoceras</name>
    <dbReference type="NCBI Taxonomy" id="5173"/>
    <lineage>
        <taxon>Eukaryota</taxon>
        <taxon>Fungi</taxon>
        <taxon>Dikarya</taxon>
        <taxon>Ascomycota</taxon>
        <taxon>Pezizomycotina</taxon>
        <taxon>Sordariomycetes</taxon>
        <taxon>Sordariomycetidae</taxon>
        <taxon>Ophiostomatales</taxon>
        <taxon>Ophiostomataceae</taxon>
        <taxon>Sporothrix</taxon>
    </lineage>
</organism>
<proteinExistence type="inferred from homology"/>
<evidence type="ECO:0000256" key="4">
    <source>
        <dbReference type="RuleBase" id="RU000363"/>
    </source>
</evidence>
<keyword evidence="2" id="KW-0521">NADP</keyword>
<comment type="similarity">
    <text evidence="1 4">Belongs to the short-chain dehydrogenases/reductases (SDR) family.</text>
</comment>
<dbReference type="Pfam" id="PF00106">
    <property type="entry name" value="adh_short"/>
    <property type="match status" value="1"/>
</dbReference>
<dbReference type="PANTHER" id="PTHR44229:SF4">
    <property type="entry name" value="15-HYDROXYPROSTAGLANDIN DEHYDROGENASE [NAD(+)]"/>
    <property type="match status" value="1"/>
</dbReference>
<reference evidence="5 6" key="1">
    <citation type="journal article" date="2024" name="IMA Fungus">
        <title>IMA Genome - F19 : A genome assembly and annotation guide to empower mycologists, including annotated draft genome sequences of Ceratocystis pirilliformis, Diaporthe australafricana, Fusarium ophioides, Paecilomyces lecythidis, and Sporothrix stenoceras.</title>
        <authorList>
            <person name="Aylward J."/>
            <person name="Wilson A.M."/>
            <person name="Visagie C.M."/>
            <person name="Spraker J."/>
            <person name="Barnes I."/>
            <person name="Buitendag C."/>
            <person name="Ceriani C."/>
            <person name="Del Mar Angel L."/>
            <person name="du Plessis D."/>
            <person name="Fuchs T."/>
            <person name="Gasser K."/>
            <person name="Kramer D."/>
            <person name="Li W."/>
            <person name="Munsamy K."/>
            <person name="Piso A."/>
            <person name="Price J.L."/>
            <person name="Sonnekus B."/>
            <person name="Thomas C."/>
            <person name="van der Nest A."/>
            <person name="van Dijk A."/>
            <person name="van Heerden A."/>
            <person name="van Vuuren N."/>
            <person name="Yilmaz N."/>
            <person name="Duong T.A."/>
            <person name="van der Merwe N.A."/>
            <person name="Wingfield M.J."/>
            <person name="Wingfield B.D."/>
        </authorList>
    </citation>
    <scope>NUCLEOTIDE SEQUENCE [LARGE SCALE GENOMIC DNA]</scope>
    <source>
        <strain evidence="5 6">CMW 5346</strain>
    </source>
</reference>
<protein>
    <recommendedName>
        <fullName evidence="7">Short chain dehydrogenase/reductase</fullName>
    </recommendedName>
</protein>
<evidence type="ECO:0000256" key="1">
    <source>
        <dbReference type="ARBA" id="ARBA00006484"/>
    </source>
</evidence>
<dbReference type="PRINTS" id="PR00081">
    <property type="entry name" value="GDHRDH"/>
</dbReference>
<keyword evidence="3" id="KW-0560">Oxidoreductase</keyword>
<sequence>MNSSRVAVVTGGASGIGRAMARYFVDQQYGHVAVLDVNKKSGQEVLDELKVAGSSSNVSFLECDVASWASQAAAFKQVYDACGGRIDVVMANAGISEGGESPLVAEAVKDEPGEPSEPSMRTLNVNLVGTIFTVKLATHYMKKNTPAVYGARSAPSRGRIICTASNAGLYPFPVAPVYAASKNGVIGLVRAMALPLERAAIEIFGLAPAVLETNIAPSKDLFSAMVMTPMSTLTKGVDEILTGSEPSGGLAEIHGSSVTFRPAHPYVDADSEKNLNNFWNLGYA</sequence>
<dbReference type="EMBL" id="JAWCUI010000147">
    <property type="protein sequence ID" value="KAL1887107.1"/>
    <property type="molecule type" value="Genomic_DNA"/>
</dbReference>
<evidence type="ECO:0000313" key="6">
    <source>
        <dbReference type="Proteomes" id="UP001583186"/>
    </source>
</evidence>
<dbReference type="Gene3D" id="3.40.50.720">
    <property type="entry name" value="NAD(P)-binding Rossmann-like Domain"/>
    <property type="match status" value="1"/>
</dbReference>
<name>A0ABR3YGZ2_9PEZI</name>
<dbReference type="Proteomes" id="UP001583186">
    <property type="component" value="Unassembled WGS sequence"/>
</dbReference>
<dbReference type="InterPro" id="IPR036291">
    <property type="entry name" value="NAD(P)-bd_dom_sf"/>
</dbReference>
<dbReference type="SUPFAM" id="SSF51735">
    <property type="entry name" value="NAD(P)-binding Rossmann-fold domains"/>
    <property type="match status" value="1"/>
</dbReference>
<dbReference type="PRINTS" id="PR00080">
    <property type="entry name" value="SDRFAMILY"/>
</dbReference>
<evidence type="ECO:0000313" key="5">
    <source>
        <dbReference type="EMBL" id="KAL1887107.1"/>
    </source>
</evidence>
<dbReference type="PANTHER" id="PTHR44229">
    <property type="entry name" value="15-HYDROXYPROSTAGLANDIN DEHYDROGENASE [NAD(+)]"/>
    <property type="match status" value="1"/>
</dbReference>
<dbReference type="InterPro" id="IPR002347">
    <property type="entry name" value="SDR_fam"/>
</dbReference>
<evidence type="ECO:0000256" key="3">
    <source>
        <dbReference type="ARBA" id="ARBA00023002"/>
    </source>
</evidence>
<accession>A0ABR3YGZ2</accession>
<dbReference type="InterPro" id="IPR020904">
    <property type="entry name" value="Sc_DH/Rdtase_CS"/>
</dbReference>
<gene>
    <name evidence="5" type="ORF">Sste5346_010438</name>
</gene>